<sequence>MLEIDSQIPERAPFIKHPLLTEPNLRNQYLPTDCFQVISAVNVNPEDYVDSKKAAALCRAANDEISDIVNSNPKFLGGIAMLPMNNVDEAVGIIESIRNSSPLLGAQIFTRALGKSIADQQFEPVFAAAAKNHIPLLLHPVFDPRKPDNNIVFSWEYELSNAMLQIVQAGIFSKYPDLKIIVHHAGAMVPFFAGRIKYILPEEQVTAFHQFYVDTAILGNPPALRLTVDYFGEDHVLFGTDAPLGIAPAGATKEIIAAIDRAEVSSIIREKIFNQNFKRIFENQK</sequence>
<gene>
    <name evidence="3" type="ORF">H5R92_00100</name>
</gene>
<evidence type="ECO:0000313" key="3">
    <source>
        <dbReference type="EMBL" id="MBB1094637.1"/>
    </source>
</evidence>
<organism evidence="3 4">
    <name type="scientific">Limosilactobacillus agrestis</name>
    <dbReference type="NCBI Taxonomy" id="2759748"/>
    <lineage>
        <taxon>Bacteria</taxon>
        <taxon>Bacillati</taxon>
        <taxon>Bacillota</taxon>
        <taxon>Bacilli</taxon>
        <taxon>Lactobacillales</taxon>
        <taxon>Lactobacillaceae</taxon>
        <taxon>Limosilactobacillus</taxon>
    </lineage>
</organism>
<dbReference type="Gene3D" id="3.20.20.140">
    <property type="entry name" value="Metal-dependent hydrolases"/>
    <property type="match status" value="1"/>
</dbReference>
<dbReference type="InterPro" id="IPR032466">
    <property type="entry name" value="Metal_Hydrolase"/>
</dbReference>
<dbReference type="InterPro" id="IPR032465">
    <property type="entry name" value="ACMSD"/>
</dbReference>
<dbReference type="EMBL" id="JACIVE010000009">
    <property type="protein sequence ID" value="MBB1094637.1"/>
    <property type="molecule type" value="Genomic_DNA"/>
</dbReference>
<keyword evidence="1" id="KW-0456">Lyase</keyword>
<feature type="domain" description="Amidohydrolase-related" evidence="2">
    <location>
        <begin position="27"/>
        <end position="281"/>
    </location>
</feature>
<protein>
    <submittedName>
        <fullName evidence="3">Amidohydrolase family protein</fullName>
    </submittedName>
</protein>
<dbReference type="InterPro" id="IPR006680">
    <property type="entry name" value="Amidohydro-rel"/>
</dbReference>
<dbReference type="AlphaFoldDB" id="A0A7W3YKX5"/>
<dbReference type="PANTHER" id="PTHR21240">
    <property type="entry name" value="2-AMINO-3-CARBOXYLMUCONATE-6-SEMIALDEHYDE DECARBOXYLASE"/>
    <property type="match status" value="1"/>
</dbReference>
<dbReference type="Pfam" id="PF04909">
    <property type="entry name" value="Amidohydro_2"/>
    <property type="match status" value="1"/>
</dbReference>
<reference evidence="3 4" key="1">
    <citation type="submission" date="2020-07" db="EMBL/GenBank/DDBJ databases">
        <title>Description of Limosilactobacillus balticus sp. nov., Limosilactobacillus agrestis sp. nov., Limosilactobacillus albertensis sp. nov., Limosilactobacillus rudii sp. nov., Limosilactobacillus fastidiosus sp. nov., five novel Limosilactobacillus species isolated from the vertebrate gastrointestinal tract, and proposal of 6 subspecies of Limosilactobacillus reuteri adapted to the gastrointestinal tract of specific vertebrate hosts.</title>
        <authorList>
            <person name="Li F."/>
            <person name="Cheng C."/>
            <person name="Zheng J."/>
            <person name="Quevedo R.M."/>
            <person name="Li J."/>
            <person name="Roos S."/>
            <person name="Gaenzle M.G."/>
            <person name="Walter J."/>
        </authorList>
    </citation>
    <scope>NUCLEOTIDE SEQUENCE [LARGE SCALE GENOMIC DNA]</scope>
    <source>
        <strain evidence="3 4">BG-MG3-A</strain>
    </source>
</reference>
<comment type="caution">
    <text evidence="3">The sequence shown here is derived from an EMBL/GenBank/DDBJ whole genome shotgun (WGS) entry which is preliminary data.</text>
</comment>
<keyword evidence="3" id="KW-0378">Hydrolase</keyword>
<name>A0A7W3YKX5_9LACO</name>
<accession>A0A7W3YKX5</accession>
<dbReference type="Proteomes" id="UP000534578">
    <property type="component" value="Unassembled WGS sequence"/>
</dbReference>
<dbReference type="GO" id="GO:0016787">
    <property type="term" value="F:hydrolase activity"/>
    <property type="evidence" value="ECO:0007669"/>
    <property type="project" value="UniProtKB-KW"/>
</dbReference>
<evidence type="ECO:0000259" key="2">
    <source>
        <dbReference type="Pfam" id="PF04909"/>
    </source>
</evidence>
<dbReference type="SUPFAM" id="SSF51556">
    <property type="entry name" value="Metallo-dependent hydrolases"/>
    <property type="match status" value="1"/>
</dbReference>
<evidence type="ECO:0000313" key="4">
    <source>
        <dbReference type="Proteomes" id="UP000534578"/>
    </source>
</evidence>
<dbReference type="GO" id="GO:0005737">
    <property type="term" value="C:cytoplasm"/>
    <property type="evidence" value="ECO:0007669"/>
    <property type="project" value="TreeGrafter"/>
</dbReference>
<evidence type="ECO:0000256" key="1">
    <source>
        <dbReference type="ARBA" id="ARBA00023239"/>
    </source>
</evidence>
<dbReference type="GO" id="GO:0016831">
    <property type="term" value="F:carboxy-lyase activity"/>
    <property type="evidence" value="ECO:0007669"/>
    <property type="project" value="InterPro"/>
</dbReference>
<proteinExistence type="predicted"/>
<dbReference type="PANTHER" id="PTHR21240:SF28">
    <property type="entry name" value="ISO-OROTATE DECARBOXYLASE (EUROFUNG)"/>
    <property type="match status" value="1"/>
</dbReference>
<dbReference type="GO" id="GO:0019748">
    <property type="term" value="P:secondary metabolic process"/>
    <property type="evidence" value="ECO:0007669"/>
    <property type="project" value="TreeGrafter"/>
</dbReference>